<dbReference type="Proteomes" id="UP001165343">
    <property type="component" value="Unassembled WGS sequence"/>
</dbReference>
<name>A0ABT0RCL1_9SPHN</name>
<protein>
    <submittedName>
        <fullName evidence="1">Uncharacterized protein</fullName>
    </submittedName>
</protein>
<evidence type="ECO:0000313" key="1">
    <source>
        <dbReference type="EMBL" id="MCL6677996.1"/>
    </source>
</evidence>
<keyword evidence="2" id="KW-1185">Reference proteome</keyword>
<comment type="caution">
    <text evidence="1">The sequence shown here is derived from an EMBL/GenBank/DDBJ whole genome shotgun (WGS) entry which is preliminary data.</text>
</comment>
<proteinExistence type="predicted"/>
<organism evidence="1 2">
    <name type="scientific">Sphingomonas anseongensis</name>
    <dbReference type="NCBI Taxonomy" id="2908207"/>
    <lineage>
        <taxon>Bacteria</taxon>
        <taxon>Pseudomonadati</taxon>
        <taxon>Pseudomonadota</taxon>
        <taxon>Alphaproteobacteria</taxon>
        <taxon>Sphingomonadales</taxon>
        <taxon>Sphingomonadaceae</taxon>
        <taxon>Sphingomonas</taxon>
    </lineage>
</organism>
<sequence length="273" mass="30629">MPEADFKTVPDEALPLAVAAETYFTNEGYDVAIERRDLGFPFVPTLVCTRDHETLVVECATALDRKRVARWVSFCKSQPSDTRVAVVLSEAEANAAETTRFAIEERIGLYSAHDANLDELRQPVDLALNVDLPDLADYSPKVRRALAPCFRKIRRGEWRDGLNDVYLLVEDNARELLAERIQANQVVSLDRNGNPIAARSVRDMTMGQLGYAYSGIVTKNQQESLIAGTLTLINPTRVKLTHRRRNRQAEEAIRLAMGNHVHAATQCLEDILR</sequence>
<evidence type="ECO:0000313" key="2">
    <source>
        <dbReference type="Proteomes" id="UP001165343"/>
    </source>
</evidence>
<gene>
    <name evidence="1" type="ORF">LZ519_01490</name>
</gene>
<dbReference type="RefSeq" id="WP_249866974.1">
    <property type="nucleotide sequence ID" value="NZ_JAMGBC010000001.1"/>
</dbReference>
<accession>A0ABT0RCL1</accession>
<dbReference type="EMBL" id="JAMGBC010000001">
    <property type="protein sequence ID" value="MCL6677996.1"/>
    <property type="molecule type" value="Genomic_DNA"/>
</dbReference>
<reference evidence="1" key="1">
    <citation type="submission" date="2022-05" db="EMBL/GenBank/DDBJ databases">
        <authorList>
            <person name="Jo J.-H."/>
            <person name="Im W.-T."/>
        </authorList>
    </citation>
    <scope>NUCLEOTIDE SEQUENCE</scope>
    <source>
        <strain evidence="1">RG327</strain>
    </source>
</reference>